<evidence type="ECO:0000256" key="5">
    <source>
        <dbReference type="SAM" id="SignalP"/>
    </source>
</evidence>
<dbReference type="PRINTS" id="PR01021">
    <property type="entry name" value="OMPADOMAIN"/>
</dbReference>
<dbReference type="InterPro" id="IPR006665">
    <property type="entry name" value="OmpA-like"/>
</dbReference>
<keyword evidence="8" id="KW-1185">Reference proteome</keyword>
<comment type="subcellular location">
    <subcellularLocation>
        <location evidence="1">Cell outer membrane</location>
    </subcellularLocation>
</comment>
<evidence type="ECO:0000259" key="6">
    <source>
        <dbReference type="PROSITE" id="PS51123"/>
    </source>
</evidence>
<dbReference type="InterPro" id="IPR006664">
    <property type="entry name" value="OMP_bac"/>
</dbReference>
<dbReference type="InterPro" id="IPR050330">
    <property type="entry name" value="Bact_OuterMem_StrucFunc"/>
</dbReference>
<dbReference type="Pfam" id="PF00691">
    <property type="entry name" value="OmpA"/>
    <property type="match status" value="1"/>
</dbReference>
<comment type="caution">
    <text evidence="7">The sequence shown here is derived from an EMBL/GenBank/DDBJ whole genome shotgun (WGS) entry which is preliminary data.</text>
</comment>
<accession>A0A9X0LFH4</accession>
<dbReference type="PROSITE" id="PS51123">
    <property type="entry name" value="OMPA_2"/>
    <property type="match status" value="1"/>
</dbReference>
<dbReference type="SUPFAM" id="SSF53300">
    <property type="entry name" value="vWA-like"/>
    <property type="match status" value="1"/>
</dbReference>
<dbReference type="Proteomes" id="UP000053246">
    <property type="component" value="Unassembled WGS sequence"/>
</dbReference>
<evidence type="ECO:0000256" key="1">
    <source>
        <dbReference type="ARBA" id="ARBA00004442"/>
    </source>
</evidence>
<dbReference type="Gene3D" id="3.30.1330.60">
    <property type="entry name" value="OmpA-like domain"/>
    <property type="match status" value="1"/>
</dbReference>
<evidence type="ECO:0000313" key="7">
    <source>
        <dbReference type="EMBL" id="KUJ48499.1"/>
    </source>
</evidence>
<protein>
    <recommendedName>
        <fullName evidence="6">OmpA-like domain-containing protein</fullName>
    </recommendedName>
</protein>
<sequence>MRAARIMLVLAVVAALGVTAACSEPELDCSRPTDRPVGGVRNVAVLLDVTGSTRSTGVAPDYVAAVESLLKDAVDDGEVVSVGTFDGSASTVEWTVDSFPTATTANQPSNQRKQQATATACLSRFVRQAATAPARTSGTDLLGALGVAAAHTATGGQARRTVVLATDGLSTTGCADLSRTPAGRMTFIDTAATECPQRRDWPAALANTHLTMIGVGRPANGQPILETGHLAWLRQYWERLCLVAGAASCNISTAPVPTRSAGSAAPAGAEAPDDPVVHFKPGAGPPAEPVQTVTFNIPSAALFATDSDEIGPAGRNRLAEIAEENKLPKATHLEVVGHTDSRDDADYNQDLSERRAAAVGRILRELGVPVSKTRGRGEEVRLCLAERLPGGGWDDACLQRNRRVEIVISKQSG</sequence>
<dbReference type="SUPFAM" id="SSF103088">
    <property type="entry name" value="OmpA-like"/>
    <property type="match status" value="1"/>
</dbReference>
<dbReference type="PANTHER" id="PTHR30329">
    <property type="entry name" value="STATOR ELEMENT OF FLAGELLAR MOTOR COMPLEX"/>
    <property type="match status" value="1"/>
</dbReference>
<dbReference type="CDD" id="cd07185">
    <property type="entry name" value="OmpA_C-like"/>
    <property type="match status" value="1"/>
</dbReference>
<dbReference type="EMBL" id="LMWI01000001">
    <property type="protein sequence ID" value="KUJ48499.1"/>
    <property type="molecule type" value="Genomic_DNA"/>
</dbReference>
<feature type="chain" id="PRO_5040921538" description="OmpA-like domain-containing protein" evidence="5">
    <location>
        <begin position="21"/>
        <end position="413"/>
    </location>
</feature>
<dbReference type="GO" id="GO:0009279">
    <property type="term" value="C:cell outer membrane"/>
    <property type="evidence" value="ECO:0007669"/>
    <property type="project" value="UniProtKB-SubCell"/>
</dbReference>
<reference evidence="7 8" key="1">
    <citation type="submission" date="2015-10" db="EMBL/GenBank/DDBJ databases">
        <authorList>
            <person name="Ju K.-S."/>
            <person name="Doroghazi J.R."/>
            <person name="Metcalf W.W."/>
        </authorList>
    </citation>
    <scope>NUCLEOTIDE SEQUENCE [LARGE SCALE GENOMIC DNA]</scope>
    <source>
        <strain evidence="7 8">NRRL B-24793</strain>
    </source>
</reference>
<dbReference type="AlphaFoldDB" id="A0A9X0LFH4"/>
<dbReference type="InterPro" id="IPR036465">
    <property type="entry name" value="vWFA_dom_sf"/>
</dbReference>
<proteinExistence type="predicted"/>
<dbReference type="InterPro" id="IPR036737">
    <property type="entry name" value="OmpA-like_sf"/>
</dbReference>
<organism evidence="7 8">
    <name type="scientific">Micromonospora maris</name>
    <dbReference type="NCBI Taxonomy" id="1003110"/>
    <lineage>
        <taxon>Bacteria</taxon>
        <taxon>Bacillati</taxon>
        <taxon>Actinomycetota</taxon>
        <taxon>Actinomycetes</taxon>
        <taxon>Micromonosporales</taxon>
        <taxon>Micromonosporaceae</taxon>
        <taxon>Micromonospora</taxon>
    </lineage>
</organism>
<feature type="domain" description="OmpA-like" evidence="6">
    <location>
        <begin position="290"/>
        <end position="412"/>
    </location>
</feature>
<evidence type="ECO:0000256" key="2">
    <source>
        <dbReference type="ARBA" id="ARBA00023136"/>
    </source>
</evidence>
<dbReference type="Gene3D" id="3.40.50.410">
    <property type="entry name" value="von Willebrand factor, type A domain"/>
    <property type="match status" value="1"/>
</dbReference>
<dbReference type="PANTHER" id="PTHR30329:SF21">
    <property type="entry name" value="LIPOPROTEIN YIAD-RELATED"/>
    <property type="match status" value="1"/>
</dbReference>
<name>A0A9X0LFH4_9ACTN</name>
<evidence type="ECO:0000313" key="8">
    <source>
        <dbReference type="Proteomes" id="UP000053246"/>
    </source>
</evidence>
<gene>
    <name evidence="7" type="ORF">ADL17_05500</name>
</gene>
<evidence type="ECO:0000256" key="3">
    <source>
        <dbReference type="ARBA" id="ARBA00023237"/>
    </source>
</evidence>
<dbReference type="RefSeq" id="WP_050814544.1">
    <property type="nucleotide sequence ID" value="NZ_LMWI01000001.1"/>
</dbReference>
<dbReference type="PROSITE" id="PS51257">
    <property type="entry name" value="PROKAR_LIPOPROTEIN"/>
    <property type="match status" value="1"/>
</dbReference>
<keyword evidence="2 4" id="KW-0472">Membrane</keyword>
<keyword evidence="3" id="KW-0998">Cell outer membrane</keyword>
<feature type="signal peptide" evidence="5">
    <location>
        <begin position="1"/>
        <end position="20"/>
    </location>
</feature>
<keyword evidence="5" id="KW-0732">Signal</keyword>
<evidence type="ECO:0000256" key="4">
    <source>
        <dbReference type="PROSITE-ProRule" id="PRU00473"/>
    </source>
</evidence>